<evidence type="ECO:0000256" key="1">
    <source>
        <dbReference type="SAM" id="Phobius"/>
    </source>
</evidence>
<protein>
    <submittedName>
        <fullName evidence="2">Uncharacterized protein</fullName>
    </submittedName>
</protein>
<keyword evidence="1" id="KW-0812">Transmembrane</keyword>
<dbReference type="AlphaFoldDB" id="G0U8B1"/>
<sequence length="143" mass="16785">MMKRHARPAKVPCKKVVKKRGEKTTTTAKSAACERPLFLPLPLPHFRAHLPVLICWDFPLFEDVLTHQLIVIFRFVHLRDKRPSFFELLFLFFSTHSQFSLSLLYFALYKLAYILDTSVIHNNSNPERYIPASSRFLHRPCTN</sequence>
<proteinExistence type="predicted"/>
<dbReference type="EMBL" id="HE573026">
    <property type="protein sequence ID" value="CCC52122.1"/>
    <property type="molecule type" value="Genomic_DNA"/>
</dbReference>
<name>G0U8B1_TRYVY</name>
<organism evidence="2">
    <name type="scientific">Trypanosoma vivax (strain Y486)</name>
    <dbReference type="NCBI Taxonomy" id="1055687"/>
    <lineage>
        <taxon>Eukaryota</taxon>
        <taxon>Discoba</taxon>
        <taxon>Euglenozoa</taxon>
        <taxon>Kinetoplastea</taxon>
        <taxon>Metakinetoplastina</taxon>
        <taxon>Trypanosomatida</taxon>
        <taxon>Trypanosomatidae</taxon>
        <taxon>Trypanosoma</taxon>
        <taxon>Duttonella</taxon>
    </lineage>
</organism>
<evidence type="ECO:0000313" key="2">
    <source>
        <dbReference type="EMBL" id="CCC52122.1"/>
    </source>
</evidence>
<accession>G0U8B1</accession>
<keyword evidence="1" id="KW-0472">Membrane</keyword>
<keyword evidence="1" id="KW-1133">Transmembrane helix</keyword>
<feature type="transmembrane region" description="Helical" evidence="1">
    <location>
        <begin position="88"/>
        <end position="108"/>
    </location>
</feature>
<reference evidence="2" key="1">
    <citation type="journal article" date="2012" name="Proc. Natl. Acad. Sci. U.S.A.">
        <title>Antigenic diversity is generated by distinct evolutionary mechanisms in African trypanosome species.</title>
        <authorList>
            <person name="Jackson A.P."/>
            <person name="Berry A."/>
            <person name="Aslett M."/>
            <person name="Allison H.C."/>
            <person name="Burton P."/>
            <person name="Vavrova-Anderson J."/>
            <person name="Brown R."/>
            <person name="Browne H."/>
            <person name="Corton N."/>
            <person name="Hauser H."/>
            <person name="Gamble J."/>
            <person name="Gilderthorp R."/>
            <person name="Marcello L."/>
            <person name="McQuillan J."/>
            <person name="Otto T.D."/>
            <person name="Quail M.A."/>
            <person name="Sanders M.J."/>
            <person name="van Tonder A."/>
            <person name="Ginger M.L."/>
            <person name="Field M.C."/>
            <person name="Barry J.D."/>
            <person name="Hertz-Fowler C."/>
            <person name="Berriman M."/>
        </authorList>
    </citation>
    <scope>NUCLEOTIDE SEQUENCE</scope>
    <source>
        <strain evidence="2">Y486</strain>
    </source>
</reference>
<gene>
    <name evidence="2" type="ORF">TVY486_1011650</name>
</gene>